<reference evidence="3" key="3">
    <citation type="submission" date="2025-08" db="UniProtKB">
        <authorList>
            <consortium name="RefSeq"/>
        </authorList>
    </citation>
    <scope>IDENTIFICATION</scope>
    <source>
        <strain evidence="3">CBS 342.82</strain>
    </source>
</reference>
<evidence type="ECO:0000256" key="1">
    <source>
        <dbReference type="SAM" id="SignalP"/>
    </source>
</evidence>
<evidence type="ECO:0000313" key="3">
    <source>
        <dbReference type="RefSeq" id="XP_033464226.1"/>
    </source>
</evidence>
<reference evidence="3" key="1">
    <citation type="submission" date="2020-01" db="EMBL/GenBank/DDBJ databases">
        <authorList>
            <consortium name="DOE Joint Genome Institute"/>
            <person name="Haridas S."/>
            <person name="Albert R."/>
            <person name="Binder M."/>
            <person name="Bloem J."/>
            <person name="Labutti K."/>
            <person name="Salamov A."/>
            <person name="Andreopoulos B."/>
            <person name="Baker S.E."/>
            <person name="Barry K."/>
            <person name="Bills G."/>
            <person name="Bluhm B.H."/>
            <person name="Cannon C."/>
            <person name="Castanera R."/>
            <person name="Culley D.E."/>
            <person name="Daum C."/>
            <person name="Ezra D."/>
            <person name="Gonzalez J.B."/>
            <person name="Henrissat B."/>
            <person name="Kuo A."/>
            <person name="Liang C."/>
            <person name="Lipzen A."/>
            <person name="Lutzoni F."/>
            <person name="Magnuson J."/>
            <person name="Mondo S."/>
            <person name="Nolan M."/>
            <person name="Ohm R."/>
            <person name="Pangilinan J."/>
            <person name="Park H.-J."/>
            <person name="Ramirez L."/>
            <person name="Alfaro M."/>
            <person name="Sun H."/>
            <person name="Tritt A."/>
            <person name="Yoshinaga Y."/>
            <person name="Zwiers L.-H."/>
            <person name="Turgeon B.G."/>
            <person name="Goodwin S.B."/>
            <person name="Spatafora J.W."/>
            <person name="Crous P.W."/>
            <person name="Grigoriev I.V."/>
        </authorList>
    </citation>
    <scope>NUCLEOTIDE SEQUENCE</scope>
    <source>
        <strain evidence="3">CBS 342.82</strain>
    </source>
</reference>
<feature type="chain" id="PRO_5027022367" description="Secreted protein" evidence="1">
    <location>
        <begin position="17"/>
        <end position="167"/>
    </location>
</feature>
<gene>
    <name evidence="3" type="ORF">K489DRAFT_8822</name>
</gene>
<organism evidence="3">
    <name type="scientific">Dissoconium aciculare CBS 342.82</name>
    <dbReference type="NCBI Taxonomy" id="1314786"/>
    <lineage>
        <taxon>Eukaryota</taxon>
        <taxon>Fungi</taxon>
        <taxon>Dikarya</taxon>
        <taxon>Ascomycota</taxon>
        <taxon>Pezizomycotina</taxon>
        <taxon>Dothideomycetes</taxon>
        <taxon>Dothideomycetidae</taxon>
        <taxon>Mycosphaerellales</taxon>
        <taxon>Dissoconiaceae</taxon>
        <taxon>Dissoconium</taxon>
    </lineage>
</organism>
<feature type="signal peptide" evidence="1">
    <location>
        <begin position="1"/>
        <end position="16"/>
    </location>
</feature>
<keyword evidence="2" id="KW-1185">Reference proteome</keyword>
<evidence type="ECO:0008006" key="4">
    <source>
        <dbReference type="Google" id="ProtNLM"/>
    </source>
</evidence>
<evidence type="ECO:0000313" key="2">
    <source>
        <dbReference type="Proteomes" id="UP000504637"/>
    </source>
</evidence>
<protein>
    <recommendedName>
        <fullName evidence="4">Secreted protein</fullName>
    </recommendedName>
</protein>
<dbReference type="AlphaFoldDB" id="A0A6J3MGW6"/>
<accession>A0A6J3MGW6</accession>
<keyword evidence="1" id="KW-0732">Signal</keyword>
<dbReference type="RefSeq" id="XP_033464226.1">
    <property type="nucleotide sequence ID" value="XM_033609005.1"/>
</dbReference>
<proteinExistence type="predicted"/>
<name>A0A6J3MGW6_9PEZI</name>
<dbReference type="Proteomes" id="UP000504637">
    <property type="component" value="Unplaced"/>
</dbReference>
<reference evidence="3" key="2">
    <citation type="submission" date="2020-04" db="EMBL/GenBank/DDBJ databases">
        <authorList>
            <consortium name="NCBI Genome Project"/>
        </authorList>
    </citation>
    <scope>NUCLEOTIDE SEQUENCE</scope>
    <source>
        <strain evidence="3">CBS 342.82</strain>
    </source>
</reference>
<sequence length="167" mass="19340">MGLISSLLLLLQCTQNHDHHFEKPVSRRRSSIDQRLHICMPDWSLRLNVDRPWCRDLTESILTSNFELQLSRFQVGIIRHLDCPHTHAAPTRRTCPGALWARLRSPNRSIVKFRGHKGKHHCRRPPILIQIYRSVHGSCCLLCDAYAHTDTHAHTHTHISHLHLALS</sequence>
<dbReference type="GeneID" id="54366806"/>